<protein>
    <submittedName>
        <fullName evidence="4">Tumor protein p53 inducible protein 13</fullName>
    </submittedName>
</protein>
<dbReference type="PANTHER" id="PTHR34179">
    <property type="entry name" value="TUMOR PROTEIN P53-INDUCIBLE PROTEIN 13"/>
    <property type="match status" value="1"/>
</dbReference>
<feature type="signal peptide" evidence="3">
    <location>
        <begin position="1"/>
        <end position="20"/>
    </location>
</feature>
<feature type="compositionally biased region" description="Polar residues" evidence="1">
    <location>
        <begin position="307"/>
        <end position="317"/>
    </location>
</feature>
<dbReference type="AlphaFoldDB" id="A0A3Q3FYM8"/>
<reference evidence="4" key="2">
    <citation type="submission" date="2025-09" db="UniProtKB">
        <authorList>
            <consortium name="Ensembl"/>
        </authorList>
    </citation>
    <scope>IDENTIFICATION</scope>
</reference>
<dbReference type="FunCoup" id="A0A3Q3FYM8">
    <property type="interactions" value="516"/>
</dbReference>
<dbReference type="GO" id="GO:0005737">
    <property type="term" value="C:cytoplasm"/>
    <property type="evidence" value="ECO:0007669"/>
    <property type="project" value="TreeGrafter"/>
</dbReference>
<feature type="chain" id="PRO_5018527619" evidence="3">
    <location>
        <begin position="21"/>
        <end position="565"/>
    </location>
</feature>
<dbReference type="Proteomes" id="UP000261660">
    <property type="component" value="Unplaced"/>
</dbReference>
<keyword evidence="3" id="KW-0732">Signal</keyword>
<name>A0A3Q3FYM8_9LABR</name>
<reference evidence="4" key="1">
    <citation type="submission" date="2025-08" db="UniProtKB">
        <authorList>
            <consortium name="Ensembl"/>
        </authorList>
    </citation>
    <scope>IDENTIFICATION</scope>
</reference>
<feature type="transmembrane region" description="Helical" evidence="2">
    <location>
        <begin position="484"/>
        <end position="503"/>
    </location>
</feature>
<sequence>MSTPLTVTLLVVFWVRWGRSGVPESPGPRCDDGKLYLERDLPVGDDHWDCPVSSQDTSQRHPTVIDTSYDPEPARHFCMDSSISYNYTIPNSGAYRPVRAESGEYLYCPPQRWLNNLHHEAVVLLHHPCAPLHERLLLSVLARSCLPHYIITAHKQLSKHTPIALVSWGRTLELSTMATSHVCDWLEKTTSRRNKFVDVSRKYNLLLTSSAETHRRGLEEEPAKLKESLRQCCERTISSHNGTIEEGVESQKKRESLKILRDKGTHRHVRASIRGKQKNNKENTTHEFRSNRTSRPPLKRTEDAHNNNDGTLDSSAMSRWENRTPSYALGLNKAPSHLKIQNINQILTHRPSLVLESNVAETALKTDSEKTRLPKAVQQNSHKNISLRRPKPLARFDLQRPTAWTESLVIKSKEGTDSVKHVKHVMTGSKEKHSADSLIKVHEVFKERESEQQQTHRHTHSHNKDEKTGFASKGLPRTPRTEEALWAAAALGFLLVLLTLSVLHTRLYRHWRTSPSLYWHDPKQDYDSVADVIHRRIRLAKRRQRRGRRQECVLLPSSSSSEELL</sequence>
<feature type="region of interest" description="Disordered" evidence="1">
    <location>
        <begin position="447"/>
        <end position="476"/>
    </location>
</feature>
<dbReference type="InParanoid" id="A0A3Q3FYM8"/>
<keyword evidence="2" id="KW-0472">Membrane</keyword>
<proteinExistence type="predicted"/>
<dbReference type="GeneID" id="109992073"/>
<dbReference type="STRING" id="56723.ENSLBEP00000025322"/>
<dbReference type="InterPro" id="IPR021454">
    <property type="entry name" value="DUF3105"/>
</dbReference>
<feature type="compositionally biased region" description="Basic and acidic residues" evidence="1">
    <location>
        <begin position="279"/>
        <end position="290"/>
    </location>
</feature>
<dbReference type="RefSeq" id="XP_029135294.1">
    <property type="nucleotide sequence ID" value="XM_029279461.2"/>
</dbReference>
<dbReference type="CTD" id="90313"/>
<dbReference type="OrthoDB" id="5960270at2759"/>
<keyword evidence="2" id="KW-0812">Transmembrane</keyword>
<evidence type="ECO:0000256" key="3">
    <source>
        <dbReference type="SAM" id="SignalP"/>
    </source>
</evidence>
<dbReference type="Pfam" id="PF11303">
    <property type="entry name" value="DUF3105"/>
    <property type="match status" value="1"/>
</dbReference>
<dbReference type="PANTHER" id="PTHR34179:SF1">
    <property type="entry name" value="TUMOR PROTEIN P53-INDUCIBLE PROTEIN 13"/>
    <property type="match status" value="1"/>
</dbReference>
<evidence type="ECO:0000256" key="2">
    <source>
        <dbReference type="SAM" id="Phobius"/>
    </source>
</evidence>
<feature type="compositionally biased region" description="Basic residues" evidence="1">
    <location>
        <begin position="264"/>
        <end position="278"/>
    </location>
</feature>
<feature type="compositionally biased region" description="Basic and acidic residues" evidence="1">
    <location>
        <begin position="249"/>
        <end position="263"/>
    </location>
</feature>
<feature type="region of interest" description="Disordered" evidence="1">
    <location>
        <begin position="243"/>
        <end position="319"/>
    </location>
</feature>
<accession>A0A3Q3FYM8</accession>
<evidence type="ECO:0000313" key="5">
    <source>
        <dbReference type="Proteomes" id="UP000261660"/>
    </source>
</evidence>
<organism evidence="4 5">
    <name type="scientific">Labrus bergylta</name>
    <name type="common">ballan wrasse</name>
    <dbReference type="NCBI Taxonomy" id="56723"/>
    <lineage>
        <taxon>Eukaryota</taxon>
        <taxon>Metazoa</taxon>
        <taxon>Chordata</taxon>
        <taxon>Craniata</taxon>
        <taxon>Vertebrata</taxon>
        <taxon>Euteleostomi</taxon>
        <taxon>Actinopterygii</taxon>
        <taxon>Neopterygii</taxon>
        <taxon>Teleostei</taxon>
        <taxon>Neoteleostei</taxon>
        <taxon>Acanthomorphata</taxon>
        <taxon>Eupercaria</taxon>
        <taxon>Labriformes</taxon>
        <taxon>Labridae</taxon>
        <taxon>Labrus</taxon>
    </lineage>
</organism>
<keyword evidence="5" id="KW-1185">Reference proteome</keyword>
<dbReference type="Ensembl" id="ENSLBET00000026608.1">
    <property type="protein sequence ID" value="ENSLBEP00000025322.1"/>
    <property type="gene ID" value="ENSLBEG00000019348.1"/>
</dbReference>
<evidence type="ECO:0000256" key="1">
    <source>
        <dbReference type="SAM" id="MobiDB-lite"/>
    </source>
</evidence>
<evidence type="ECO:0000313" key="4">
    <source>
        <dbReference type="Ensembl" id="ENSLBEP00000025322.1"/>
    </source>
</evidence>
<keyword evidence="2" id="KW-1133">Transmembrane helix</keyword>
<dbReference type="GeneTree" id="ENSGT00390000008202"/>